<feature type="domain" description="CN hydrolase" evidence="2">
    <location>
        <begin position="5"/>
        <end position="260"/>
    </location>
</feature>
<accession>A0AAW2Z0Q2</accession>
<comment type="caution">
    <text evidence="3">The sequence shown here is derived from an EMBL/GenBank/DDBJ whole genome shotgun (WGS) entry which is preliminary data.</text>
</comment>
<name>A0AAW2Z0Q2_9EUKA</name>
<dbReference type="Proteomes" id="UP001431209">
    <property type="component" value="Unassembled WGS sequence"/>
</dbReference>
<dbReference type="Pfam" id="PF00795">
    <property type="entry name" value="CN_hydrolase"/>
    <property type="match status" value="1"/>
</dbReference>
<organism evidence="3 4">
    <name type="scientific">Acrasis kona</name>
    <dbReference type="NCBI Taxonomy" id="1008807"/>
    <lineage>
        <taxon>Eukaryota</taxon>
        <taxon>Discoba</taxon>
        <taxon>Heterolobosea</taxon>
        <taxon>Tetramitia</taxon>
        <taxon>Eutetramitia</taxon>
        <taxon>Acrasidae</taxon>
        <taxon>Acrasis</taxon>
    </lineage>
</organism>
<sequence length="285" mass="32287">MSRICKIALAQLTSTTDKQRNFDVVKKLVEKAKNVDPEVKMIFFPECFAFIGDGKTKGYAEPLDGELFGKYKNLALDNKLWISYGGFPERSSRPEDVENNRGYNTHIIVNDNGEIVTSYKKLHLFDVDIPEKSVKLLESEHTLPGNSIVTCESPIGTLGVSICYDVRFPELYCHMSVNLGAKVLLIPAAFTVPTGQAHWEVLLRSRAIENQCFVIAAATYGRHNEKRTTYGHSLVVDPWGEILCDMNQTVDDIQIVDLNLERQDIVRRDLPSLKHRRKDIYNIVV</sequence>
<dbReference type="PANTHER" id="PTHR23088">
    <property type="entry name" value="NITRILASE-RELATED"/>
    <property type="match status" value="1"/>
</dbReference>
<dbReference type="InterPro" id="IPR003010">
    <property type="entry name" value="C-N_Hydrolase"/>
</dbReference>
<dbReference type="AlphaFoldDB" id="A0AAW2Z0Q2"/>
<evidence type="ECO:0000313" key="3">
    <source>
        <dbReference type="EMBL" id="KAL0482656.1"/>
    </source>
</evidence>
<dbReference type="GO" id="GO:0016811">
    <property type="term" value="F:hydrolase activity, acting on carbon-nitrogen (but not peptide) bonds, in linear amides"/>
    <property type="evidence" value="ECO:0007669"/>
    <property type="project" value="InterPro"/>
</dbReference>
<keyword evidence="1" id="KW-0378">Hydrolase</keyword>
<dbReference type="PROSITE" id="PS50263">
    <property type="entry name" value="CN_HYDROLASE"/>
    <property type="match status" value="1"/>
</dbReference>
<dbReference type="InterPro" id="IPR045254">
    <property type="entry name" value="Nit1/2_C-N_Hydrolase"/>
</dbReference>
<dbReference type="InterPro" id="IPR036526">
    <property type="entry name" value="C-N_Hydrolase_sf"/>
</dbReference>
<keyword evidence="4" id="KW-1185">Reference proteome</keyword>
<dbReference type="CDD" id="cd07572">
    <property type="entry name" value="nit"/>
    <property type="match status" value="1"/>
</dbReference>
<evidence type="ECO:0000313" key="4">
    <source>
        <dbReference type="Proteomes" id="UP001431209"/>
    </source>
</evidence>
<evidence type="ECO:0000259" key="2">
    <source>
        <dbReference type="PROSITE" id="PS50263"/>
    </source>
</evidence>
<reference evidence="3 4" key="1">
    <citation type="submission" date="2024-03" db="EMBL/GenBank/DDBJ databases">
        <title>The Acrasis kona genome and developmental transcriptomes reveal deep origins of eukaryotic multicellular pathways.</title>
        <authorList>
            <person name="Sheikh S."/>
            <person name="Fu C.-J."/>
            <person name="Brown M.W."/>
            <person name="Baldauf S.L."/>
        </authorList>
    </citation>
    <scope>NUCLEOTIDE SEQUENCE [LARGE SCALE GENOMIC DNA]</scope>
    <source>
        <strain evidence="3 4">ATCC MYA-3509</strain>
    </source>
</reference>
<proteinExistence type="predicted"/>
<dbReference type="SUPFAM" id="SSF56317">
    <property type="entry name" value="Carbon-nitrogen hydrolase"/>
    <property type="match status" value="1"/>
</dbReference>
<dbReference type="Gene3D" id="3.60.110.10">
    <property type="entry name" value="Carbon-nitrogen hydrolase"/>
    <property type="match status" value="1"/>
</dbReference>
<evidence type="ECO:0000256" key="1">
    <source>
        <dbReference type="ARBA" id="ARBA00022801"/>
    </source>
</evidence>
<dbReference type="EMBL" id="JAOPGA020000879">
    <property type="protein sequence ID" value="KAL0482656.1"/>
    <property type="molecule type" value="Genomic_DNA"/>
</dbReference>
<protein>
    <submittedName>
        <fullName evidence="3">Nitrilase</fullName>
    </submittedName>
</protein>
<dbReference type="PANTHER" id="PTHR23088:SF27">
    <property type="entry name" value="DEAMINATED GLUTATHIONE AMIDASE"/>
    <property type="match status" value="1"/>
</dbReference>
<gene>
    <name evidence="3" type="ORF">AKO1_014358</name>
</gene>